<dbReference type="AlphaFoldDB" id="A0A371D3D0"/>
<dbReference type="OrthoDB" id="10394973at2759"/>
<dbReference type="InterPro" id="IPR032675">
    <property type="entry name" value="LRR_dom_sf"/>
</dbReference>
<proteinExistence type="predicted"/>
<keyword evidence="2" id="KW-1185">Reference proteome</keyword>
<protein>
    <recommendedName>
        <fullName evidence="3">F-box domain-containing protein</fullName>
    </recommendedName>
</protein>
<evidence type="ECO:0008006" key="3">
    <source>
        <dbReference type="Google" id="ProtNLM"/>
    </source>
</evidence>
<accession>A0A371D3D0</accession>
<gene>
    <name evidence="1" type="ORF">OH76DRAFT_1527304</name>
</gene>
<sequence length="577" mass="63283">MSSILDGTLGDLSLQEDDVDLNETASIEQLQTADPRCGQPHTLSSLFTLNHDVLAEIMDYLSQSDQAHLARTCHSLHIATLPHRCSSHIQLFPADRIVSSFLAFLRLNTLGESRAPLINKLYIAITTSRPVVDWQTALTRPTPGYRASFPWITDTILDILAHCTNLGTLSINSWSARLPADRLCNTIAALDSLEDLHLAVTSDTLWAATTAFARLPRLRRLALHLAVEPSFSIDFVPIDPAPLPLVATFSPQTLTELRLSYDRPARMDACLPSVRRLHLTLTAQRTPENVLPTLVHAFPNLTSLTYGTRGWLGLDERTAAQWRGANRAWARDVGRAAWPQLNVLGGLDVRDLWVLGLAHKVPHVCVAEADPFLGARRPGQSRSGSEAAAWVRRMRRMLPAVLADARPTHLELAVTWHLKAHWGEISKNGNSVETLGALRECGGAPGASVTHLIVNVPAPEVLEDRIMAELCAVLPNLVCTHLYVRVLRQPAEEARGPKYCARLLLKVKQRSESYASSAAQASPSLSCVAFYLEGVSLQAWSISHPGGDGPRLEEMSESMGGACRREAVRASERLLAE</sequence>
<evidence type="ECO:0000313" key="2">
    <source>
        <dbReference type="Proteomes" id="UP000256964"/>
    </source>
</evidence>
<evidence type="ECO:0000313" key="1">
    <source>
        <dbReference type="EMBL" id="RDX47015.1"/>
    </source>
</evidence>
<dbReference type="Proteomes" id="UP000256964">
    <property type="component" value="Unassembled WGS sequence"/>
</dbReference>
<dbReference type="SUPFAM" id="SSF52047">
    <property type="entry name" value="RNI-like"/>
    <property type="match status" value="1"/>
</dbReference>
<reference evidence="1 2" key="1">
    <citation type="journal article" date="2018" name="Biotechnol. Biofuels">
        <title>Integrative visual omics of the white-rot fungus Polyporus brumalis exposes the biotechnological potential of its oxidative enzymes for delignifying raw plant biomass.</title>
        <authorList>
            <person name="Miyauchi S."/>
            <person name="Rancon A."/>
            <person name="Drula E."/>
            <person name="Hage H."/>
            <person name="Chaduli D."/>
            <person name="Favel A."/>
            <person name="Grisel S."/>
            <person name="Henrissat B."/>
            <person name="Herpoel-Gimbert I."/>
            <person name="Ruiz-Duenas F.J."/>
            <person name="Chevret D."/>
            <person name="Hainaut M."/>
            <person name="Lin J."/>
            <person name="Wang M."/>
            <person name="Pangilinan J."/>
            <person name="Lipzen A."/>
            <person name="Lesage-Meessen L."/>
            <person name="Navarro D."/>
            <person name="Riley R."/>
            <person name="Grigoriev I.V."/>
            <person name="Zhou S."/>
            <person name="Raouche S."/>
            <person name="Rosso M.N."/>
        </authorList>
    </citation>
    <scope>NUCLEOTIDE SEQUENCE [LARGE SCALE GENOMIC DNA]</scope>
    <source>
        <strain evidence="1 2">BRFM 1820</strain>
    </source>
</reference>
<dbReference type="EMBL" id="KZ857422">
    <property type="protein sequence ID" value="RDX47015.1"/>
    <property type="molecule type" value="Genomic_DNA"/>
</dbReference>
<name>A0A371D3D0_9APHY</name>
<organism evidence="1 2">
    <name type="scientific">Lentinus brumalis</name>
    <dbReference type="NCBI Taxonomy" id="2498619"/>
    <lineage>
        <taxon>Eukaryota</taxon>
        <taxon>Fungi</taxon>
        <taxon>Dikarya</taxon>
        <taxon>Basidiomycota</taxon>
        <taxon>Agaricomycotina</taxon>
        <taxon>Agaricomycetes</taxon>
        <taxon>Polyporales</taxon>
        <taxon>Polyporaceae</taxon>
        <taxon>Lentinus</taxon>
    </lineage>
</organism>
<dbReference type="Gene3D" id="3.80.10.10">
    <property type="entry name" value="Ribonuclease Inhibitor"/>
    <property type="match status" value="1"/>
</dbReference>